<proteinExistence type="predicted"/>
<dbReference type="EMBL" id="JBHLXP010000005">
    <property type="protein sequence ID" value="MFC0050025.1"/>
    <property type="molecule type" value="Genomic_DNA"/>
</dbReference>
<dbReference type="SUPFAM" id="SSF53850">
    <property type="entry name" value="Periplasmic binding protein-like II"/>
    <property type="match status" value="1"/>
</dbReference>
<organism evidence="2 3">
    <name type="scientific">Rheinheimera tilapiae</name>
    <dbReference type="NCBI Taxonomy" id="875043"/>
    <lineage>
        <taxon>Bacteria</taxon>
        <taxon>Pseudomonadati</taxon>
        <taxon>Pseudomonadota</taxon>
        <taxon>Gammaproteobacteria</taxon>
        <taxon>Chromatiales</taxon>
        <taxon>Chromatiaceae</taxon>
        <taxon>Rheinheimera</taxon>
    </lineage>
</organism>
<dbReference type="Pfam" id="PF00497">
    <property type="entry name" value="SBP_bac_3"/>
    <property type="match status" value="1"/>
</dbReference>
<keyword evidence="3" id="KW-1185">Reference proteome</keyword>
<comment type="caution">
    <text evidence="2">The sequence shown here is derived from an EMBL/GenBank/DDBJ whole genome shotgun (WGS) entry which is preliminary data.</text>
</comment>
<evidence type="ECO:0000313" key="2">
    <source>
        <dbReference type="EMBL" id="MFC0050025.1"/>
    </source>
</evidence>
<protein>
    <submittedName>
        <fullName evidence="2">Substrate-binding periplasmic protein</fullName>
    </submittedName>
</protein>
<reference evidence="2 3" key="1">
    <citation type="submission" date="2024-09" db="EMBL/GenBank/DDBJ databases">
        <authorList>
            <person name="Sun Q."/>
            <person name="Mori K."/>
        </authorList>
    </citation>
    <scope>NUCLEOTIDE SEQUENCE [LARGE SCALE GENOMIC DNA]</scope>
    <source>
        <strain evidence="2 3">KCTC 23315</strain>
    </source>
</reference>
<name>A0ABV6BGN1_9GAMM</name>
<dbReference type="Gene3D" id="3.40.190.10">
    <property type="entry name" value="Periplasmic binding protein-like II"/>
    <property type="match status" value="2"/>
</dbReference>
<accession>A0ABV6BGN1</accession>
<dbReference type="RefSeq" id="WP_377247020.1">
    <property type="nucleotide sequence ID" value="NZ_JBHLXP010000005.1"/>
</dbReference>
<evidence type="ECO:0000313" key="3">
    <source>
        <dbReference type="Proteomes" id="UP001589813"/>
    </source>
</evidence>
<dbReference type="Proteomes" id="UP001589813">
    <property type="component" value="Unassembled WGS sequence"/>
</dbReference>
<sequence>MLSPPLKAAVSDTNAVPFAMFSGSGQLSGGLAKDILDLVALELRSQVIYLDIPRARLEPWLSSGQAEVGCFLNPDWVSEPKRFDWTDTLFFSRQLIIRRSDSAPIRRLADLYYKRVGTTFGFVYPELQQAFVERLIVRDDAHSLQSNLQRLAQQRLDAVMTVDLSFFYLVAQHQFDVDFVAEPLWSEPPGVFCAVSQQSSRRQAILQAFSRLKALGTIEKLVQKYKGVPVS</sequence>
<gene>
    <name evidence="2" type="ORF">ACFFJP_17115</name>
</gene>
<evidence type="ECO:0000259" key="1">
    <source>
        <dbReference type="SMART" id="SM00062"/>
    </source>
</evidence>
<dbReference type="SMART" id="SM00062">
    <property type="entry name" value="PBPb"/>
    <property type="match status" value="1"/>
</dbReference>
<feature type="domain" description="Solute-binding protein family 3/N-terminal" evidence="1">
    <location>
        <begin position="5"/>
        <end position="229"/>
    </location>
</feature>
<dbReference type="InterPro" id="IPR001638">
    <property type="entry name" value="Solute-binding_3/MltF_N"/>
</dbReference>